<reference evidence="2 3" key="2">
    <citation type="submission" date="2024-07" db="EMBL/GenBank/DDBJ databases">
        <authorList>
            <person name="Akdeniz Z."/>
        </authorList>
    </citation>
    <scope>NUCLEOTIDE SEQUENCE [LARGE SCALE GENOMIC DNA]</scope>
</reference>
<proteinExistence type="predicted"/>
<dbReference type="AlphaFoldDB" id="A0AA86RQ60"/>
<protein>
    <submittedName>
        <fullName evidence="2">Hypothetical_protein</fullName>
    </submittedName>
</protein>
<dbReference type="EMBL" id="CAXDID020000017">
    <property type="protein sequence ID" value="CAL5984331.1"/>
    <property type="molecule type" value="Genomic_DNA"/>
</dbReference>
<reference evidence="1" key="1">
    <citation type="submission" date="2023-06" db="EMBL/GenBank/DDBJ databases">
        <authorList>
            <person name="Kurt Z."/>
        </authorList>
    </citation>
    <scope>NUCLEOTIDE SEQUENCE</scope>
</reference>
<dbReference type="EMBL" id="CATOUU010001186">
    <property type="protein sequence ID" value="CAI9978636.1"/>
    <property type="molecule type" value="Genomic_DNA"/>
</dbReference>
<comment type="caution">
    <text evidence="1">The sequence shown here is derived from an EMBL/GenBank/DDBJ whole genome shotgun (WGS) entry which is preliminary data.</text>
</comment>
<evidence type="ECO:0000313" key="2">
    <source>
        <dbReference type="EMBL" id="CAL5984331.1"/>
    </source>
</evidence>
<accession>A0AA86RQ60</accession>
<name>A0AA86RQ60_9EUKA</name>
<sequence length="99" mass="11695">MKNYNSDWIYYQNETEDAVLSRYISDTNQKLSLQELKTSFEAKKHRTAELIRVHPAAYDAKMKNRYQSKVEQCGYGNGPYLYINDDQAAYDIQRLTMLK</sequence>
<organism evidence="1">
    <name type="scientific">Hexamita inflata</name>
    <dbReference type="NCBI Taxonomy" id="28002"/>
    <lineage>
        <taxon>Eukaryota</taxon>
        <taxon>Metamonada</taxon>
        <taxon>Diplomonadida</taxon>
        <taxon>Hexamitidae</taxon>
        <taxon>Hexamitinae</taxon>
        <taxon>Hexamita</taxon>
    </lineage>
</organism>
<gene>
    <name evidence="1" type="ORF">HINF_LOCUS66281</name>
    <name evidence="2" type="ORF">HINF_LOCUS8046</name>
</gene>
<keyword evidence="3" id="KW-1185">Reference proteome</keyword>
<evidence type="ECO:0000313" key="1">
    <source>
        <dbReference type="EMBL" id="CAI9978636.1"/>
    </source>
</evidence>
<dbReference type="Proteomes" id="UP001642409">
    <property type="component" value="Unassembled WGS sequence"/>
</dbReference>
<evidence type="ECO:0000313" key="3">
    <source>
        <dbReference type="Proteomes" id="UP001642409"/>
    </source>
</evidence>